<dbReference type="SUPFAM" id="SSF57716">
    <property type="entry name" value="Glucocorticoid receptor-like (DNA-binding domain)"/>
    <property type="match status" value="1"/>
</dbReference>
<dbReference type="InterPro" id="IPR048489">
    <property type="entry name" value="DksA_N"/>
</dbReference>
<dbReference type="NCBIfam" id="TIGR02420">
    <property type="entry name" value="dksA"/>
    <property type="match status" value="1"/>
</dbReference>
<feature type="domain" description="Zinc finger DksA/TraR C4-type" evidence="8">
    <location>
        <begin position="110"/>
        <end position="140"/>
    </location>
</feature>
<evidence type="ECO:0000256" key="5">
    <source>
        <dbReference type="ARBA" id="ARBA00023054"/>
    </source>
</evidence>
<name>A0A450SN21_9GAMM</name>
<evidence type="ECO:0000256" key="6">
    <source>
        <dbReference type="HAMAP-Rule" id="MF_00926"/>
    </source>
</evidence>
<dbReference type="PANTHER" id="PTHR33823">
    <property type="entry name" value="RNA POLYMERASE-BINDING TRANSCRIPTION FACTOR DKSA-RELATED"/>
    <property type="match status" value="1"/>
</dbReference>
<feature type="binding site" evidence="6">
    <location>
        <position position="118"/>
    </location>
    <ligand>
        <name>Zn(2+)</name>
        <dbReference type="ChEBI" id="CHEBI:29105"/>
    </ligand>
</feature>
<keyword evidence="4 6" id="KW-0862">Zinc</keyword>
<dbReference type="InterPro" id="IPR020458">
    <property type="entry name" value="Znf_DskA_TraR_CS"/>
</dbReference>
<dbReference type="InterPro" id="IPR037187">
    <property type="entry name" value="DnaK_N"/>
</dbReference>
<accession>A0A450SN21</accession>
<sequence length="151" mass="17547">MPRKKKSAAKEQSSPTSAFAFTPYKVKRGEKYMNDKQAAHFRDILNTWKKQLMEEVDRTLDHMQDDAASFPDPNDRATQESEFTLELRTRDRERKLIKKINESIEMIDLGEYGYCEACGVDIGIQRLEARPTATLCIDCKILDEIREKQRA</sequence>
<dbReference type="AlphaFoldDB" id="A0A450SN21"/>
<evidence type="ECO:0000256" key="7">
    <source>
        <dbReference type="PROSITE-ProRule" id="PRU00510"/>
    </source>
</evidence>
<dbReference type="Pfam" id="PF21157">
    <property type="entry name" value="DksA_N"/>
    <property type="match status" value="1"/>
</dbReference>
<evidence type="ECO:0000259" key="9">
    <source>
        <dbReference type="Pfam" id="PF21157"/>
    </source>
</evidence>
<dbReference type="PRINTS" id="PR00618">
    <property type="entry name" value="DKSAZNFINGER"/>
</dbReference>
<feature type="binding site" evidence="6">
    <location>
        <position position="139"/>
    </location>
    <ligand>
        <name>Zn(2+)</name>
        <dbReference type="ChEBI" id="CHEBI:29105"/>
    </ligand>
</feature>
<comment type="subunit">
    <text evidence="6">Interacts directly with the RNA polymerase.</text>
</comment>
<evidence type="ECO:0000256" key="3">
    <source>
        <dbReference type="ARBA" id="ARBA00022771"/>
    </source>
</evidence>
<feature type="zinc finger region" description="dksA C4-type" evidence="7">
    <location>
        <begin position="115"/>
        <end position="139"/>
    </location>
</feature>
<evidence type="ECO:0000313" key="10">
    <source>
        <dbReference type="EMBL" id="VFJ55215.1"/>
    </source>
</evidence>
<dbReference type="Gene3D" id="1.20.120.910">
    <property type="entry name" value="DksA, coiled-coil domain"/>
    <property type="match status" value="1"/>
</dbReference>
<dbReference type="PROSITE" id="PS01102">
    <property type="entry name" value="ZF_DKSA_1"/>
    <property type="match status" value="1"/>
</dbReference>
<evidence type="ECO:0000256" key="2">
    <source>
        <dbReference type="ARBA" id="ARBA00022723"/>
    </source>
</evidence>
<dbReference type="InterPro" id="IPR000962">
    <property type="entry name" value="Znf_DskA_TraR"/>
</dbReference>
<keyword evidence="3 6" id="KW-0863">Zinc-finger</keyword>
<dbReference type="GO" id="GO:0008270">
    <property type="term" value="F:zinc ion binding"/>
    <property type="evidence" value="ECO:0007669"/>
    <property type="project" value="UniProtKB-UniRule"/>
</dbReference>
<dbReference type="InterPro" id="IPR012784">
    <property type="entry name" value="DksA_RNA_pol-bd"/>
</dbReference>
<feature type="binding site" evidence="6">
    <location>
        <position position="136"/>
    </location>
    <ligand>
        <name>Zn(2+)</name>
        <dbReference type="ChEBI" id="CHEBI:29105"/>
    </ligand>
</feature>
<feature type="domain" description="DnaK suppressor protein DksA N-terminal" evidence="9">
    <location>
        <begin position="37"/>
        <end position="107"/>
    </location>
</feature>
<comment type="subcellular location">
    <subcellularLocation>
        <location evidence="6">Cytoplasm</location>
    </subcellularLocation>
</comment>
<dbReference type="EMBL" id="CAADEX010000051">
    <property type="protein sequence ID" value="VFJ55215.1"/>
    <property type="molecule type" value="Genomic_DNA"/>
</dbReference>
<dbReference type="InterPro" id="IPR020460">
    <property type="entry name" value="Znf_C4-type_bac"/>
</dbReference>
<comment type="similarity">
    <text evidence="6">Belongs to the DksA family.</text>
</comment>
<dbReference type="GO" id="GO:0010468">
    <property type="term" value="P:regulation of gene expression"/>
    <property type="evidence" value="ECO:0007669"/>
    <property type="project" value="UniProtKB-UniRule"/>
</dbReference>
<feature type="binding site" evidence="6">
    <location>
        <position position="115"/>
    </location>
    <ligand>
        <name>Zn(2+)</name>
        <dbReference type="ChEBI" id="CHEBI:29105"/>
    </ligand>
</feature>
<dbReference type="GO" id="GO:0005737">
    <property type="term" value="C:cytoplasm"/>
    <property type="evidence" value="ECO:0007669"/>
    <property type="project" value="UniProtKB-SubCell"/>
</dbReference>
<gene>
    <name evidence="6" type="primary">dksA</name>
    <name evidence="10" type="ORF">BECKDK2373B_GA0170837_10516</name>
</gene>
<reference evidence="10" key="1">
    <citation type="submission" date="2019-02" db="EMBL/GenBank/DDBJ databases">
        <authorList>
            <person name="Gruber-Vodicka R. H."/>
            <person name="Seah K. B. B."/>
        </authorList>
    </citation>
    <scope>NUCLEOTIDE SEQUENCE</scope>
    <source>
        <strain evidence="10">BECK_DK47</strain>
    </source>
</reference>
<organism evidence="10">
    <name type="scientific">Candidatus Kentrum sp. DK</name>
    <dbReference type="NCBI Taxonomy" id="2126562"/>
    <lineage>
        <taxon>Bacteria</taxon>
        <taxon>Pseudomonadati</taxon>
        <taxon>Pseudomonadota</taxon>
        <taxon>Gammaproteobacteria</taxon>
        <taxon>Candidatus Kentrum</taxon>
    </lineage>
</organism>
<proteinExistence type="inferred from homology"/>
<comment type="function">
    <text evidence="6">Transcription factor that acts by binding directly to the RNA polymerase (RNAP). Required for negative regulation of rRNA expression and positive regulation of several amino acid biosynthesis promoters. Also required for regulation of fis expression.</text>
</comment>
<dbReference type="PANTHER" id="PTHR33823:SF2">
    <property type="entry name" value="RNA POLYMERASE-BINDING TRANSCRIPTION FACTOR DKSA"/>
    <property type="match status" value="1"/>
</dbReference>
<dbReference type="SUPFAM" id="SSF109635">
    <property type="entry name" value="DnaK suppressor protein DksA, alpha-hairpin domain"/>
    <property type="match status" value="1"/>
</dbReference>
<dbReference type="HAMAP" id="MF_00926">
    <property type="entry name" value="DksA"/>
    <property type="match status" value="1"/>
</dbReference>
<dbReference type="PROSITE" id="PS51128">
    <property type="entry name" value="ZF_DKSA_2"/>
    <property type="match status" value="1"/>
</dbReference>
<protein>
    <recommendedName>
        <fullName evidence="6">RNA polymerase-binding transcription factor DksA</fullName>
    </recommendedName>
</protein>
<keyword evidence="5" id="KW-0175">Coiled coil</keyword>
<keyword evidence="1 6" id="KW-0963">Cytoplasm</keyword>
<dbReference type="Pfam" id="PF01258">
    <property type="entry name" value="zf-dskA_traR"/>
    <property type="match status" value="1"/>
</dbReference>
<evidence type="ECO:0000256" key="4">
    <source>
        <dbReference type="ARBA" id="ARBA00022833"/>
    </source>
</evidence>
<keyword evidence="2 6" id="KW-0479">Metal-binding</keyword>
<evidence type="ECO:0000256" key="1">
    <source>
        <dbReference type="ARBA" id="ARBA00022490"/>
    </source>
</evidence>
<evidence type="ECO:0000259" key="8">
    <source>
        <dbReference type="Pfam" id="PF01258"/>
    </source>
</evidence>